<gene>
    <name evidence="3" type="ORF">PgNI_11117</name>
</gene>
<dbReference type="InterPro" id="IPR036770">
    <property type="entry name" value="Ankyrin_rpt-contain_sf"/>
</dbReference>
<dbReference type="PROSITE" id="PS50297">
    <property type="entry name" value="ANK_REP_REGION"/>
    <property type="match status" value="1"/>
</dbReference>
<feature type="repeat" description="ANK" evidence="1">
    <location>
        <begin position="61"/>
        <end position="93"/>
    </location>
</feature>
<organism evidence="2 3">
    <name type="scientific">Pyricularia grisea</name>
    <name type="common">Crabgrass-specific blast fungus</name>
    <name type="synonym">Magnaporthe grisea</name>
    <dbReference type="NCBI Taxonomy" id="148305"/>
    <lineage>
        <taxon>Eukaryota</taxon>
        <taxon>Fungi</taxon>
        <taxon>Dikarya</taxon>
        <taxon>Ascomycota</taxon>
        <taxon>Pezizomycotina</taxon>
        <taxon>Sordariomycetes</taxon>
        <taxon>Sordariomycetidae</taxon>
        <taxon>Magnaporthales</taxon>
        <taxon>Pyriculariaceae</taxon>
        <taxon>Pyricularia</taxon>
    </lineage>
</organism>
<evidence type="ECO:0000313" key="3">
    <source>
        <dbReference type="RefSeq" id="XP_030979546.1"/>
    </source>
</evidence>
<keyword evidence="1" id="KW-0040">ANK repeat</keyword>
<feature type="repeat" description="ANK" evidence="1">
    <location>
        <begin position="95"/>
        <end position="127"/>
    </location>
</feature>
<dbReference type="Pfam" id="PF00023">
    <property type="entry name" value="Ank"/>
    <property type="match status" value="1"/>
</dbReference>
<keyword evidence="2" id="KW-1185">Reference proteome</keyword>
<reference evidence="3" key="2">
    <citation type="submission" date="2019-10" db="EMBL/GenBank/DDBJ databases">
        <authorList>
            <consortium name="NCBI Genome Project"/>
        </authorList>
    </citation>
    <scope>NUCLEOTIDE SEQUENCE</scope>
    <source>
        <strain evidence="3">NI907</strain>
    </source>
</reference>
<dbReference type="InterPro" id="IPR002110">
    <property type="entry name" value="Ankyrin_rpt"/>
</dbReference>
<evidence type="ECO:0000313" key="2">
    <source>
        <dbReference type="Proteomes" id="UP000515153"/>
    </source>
</evidence>
<dbReference type="AlphaFoldDB" id="A0A6P8AXA3"/>
<sequence length="144" mass="14826">MGVWHKRIAIPKRVATSEKPPVTEIQPGLTFSSPGTTTTITSAAAKASPPSPSAVASVALKKCSPLLTAILSSNLDMARLLVGAGAKLEVRSGPAGLTPLHRVVDGGNVDATLALLDLGADLFTADLRQRGLLHTAVTAATRVW</sequence>
<dbReference type="Gene3D" id="1.25.40.20">
    <property type="entry name" value="Ankyrin repeat-containing domain"/>
    <property type="match status" value="1"/>
</dbReference>
<name>A0A6P8AXA3_PYRGI</name>
<dbReference type="PROSITE" id="PS50088">
    <property type="entry name" value="ANK_REPEAT"/>
    <property type="match status" value="2"/>
</dbReference>
<reference evidence="2 3" key="1">
    <citation type="journal article" date="2019" name="Mol. Biol. Evol.">
        <title>Blast fungal genomes show frequent chromosomal changes, gene gains and losses, and effector gene turnover.</title>
        <authorList>
            <person name="Gomez Luciano L.B."/>
            <person name="Jason Tsai I."/>
            <person name="Chuma I."/>
            <person name="Tosa Y."/>
            <person name="Chen Y.H."/>
            <person name="Li J.Y."/>
            <person name="Li M.Y."/>
            <person name="Jade Lu M.Y."/>
            <person name="Nakayashiki H."/>
            <person name="Li W.H."/>
        </authorList>
    </citation>
    <scope>NUCLEOTIDE SEQUENCE [LARGE SCALE GENOMIC DNA]</scope>
    <source>
        <strain evidence="2 3">NI907</strain>
    </source>
</reference>
<protein>
    <submittedName>
        <fullName evidence="3">Uncharacterized protein</fullName>
    </submittedName>
</protein>
<dbReference type="GeneID" id="41965996"/>
<dbReference type="SMART" id="SM00248">
    <property type="entry name" value="ANK"/>
    <property type="match status" value="2"/>
</dbReference>
<dbReference type="KEGG" id="pgri:PgNI_11117"/>
<dbReference type="RefSeq" id="XP_030979546.1">
    <property type="nucleotide sequence ID" value="XM_031131091.1"/>
</dbReference>
<dbReference type="Proteomes" id="UP000515153">
    <property type="component" value="Chromosome VII"/>
</dbReference>
<accession>A0A6P8AXA3</accession>
<proteinExistence type="predicted"/>
<reference evidence="3" key="3">
    <citation type="submission" date="2025-08" db="UniProtKB">
        <authorList>
            <consortium name="RefSeq"/>
        </authorList>
    </citation>
    <scope>IDENTIFICATION</scope>
    <source>
        <strain evidence="3">NI907</strain>
    </source>
</reference>
<dbReference type="SUPFAM" id="SSF48403">
    <property type="entry name" value="Ankyrin repeat"/>
    <property type="match status" value="1"/>
</dbReference>
<evidence type="ECO:0000256" key="1">
    <source>
        <dbReference type="PROSITE-ProRule" id="PRU00023"/>
    </source>
</evidence>